<accession>K0SS51</accession>
<dbReference type="AlphaFoldDB" id="K0SS51"/>
<dbReference type="EMBL" id="AGNL01012591">
    <property type="protein sequence ID" value="EJK67809.1"/>
    <property type="molecule type" value="Genomic_DNA"/>
</dbReference>
<feature type="non-terminal residue" evidence="1">
    <location>
        <position position="1"/>
    </location>
</feature>
<dbReference type="Proteomes" id="UP000266841">
    <property type="component" value="Unassembled WGS sequence"/>
</dbReference>
<comment type="caution">
    <text evidence="1">The sequence shown here is derived from an EMBL/GenBank/DDBJ whole genome shotgun (WGS) entry which is preliminary data.</text>
</comment>
<evidence type="ECO:0000313" key="2">
    <source>
        <dbReference type="Proteomes" id="UP000266841"/>
    </source>
</evidence>
<sequence>CQEGKVEKGVQGSRGQYRHMEWAQWFRTLVKEGLMGTAGGILQDWTKMHPTVPS</sequence>
<evidence type="ECO:0000313" key="1">
    <source>
        <dbReference type="EMBL" id="EJK67809.1"/>
    </source>
</evidence>
<proteinExistence type="predicted"/>
<protein>
    <submittedName>
        <fullName evidence="1">Uncharacterized protein</fullName>
    </submittedName>
</protein>
<organism evidence="1 2">
    <name type="scientific">Thalassiosira oceanica</name>
    <name type="common">Marine diatom</name>
    <dbReference type="NCBI Taxonomy" id="159749"/>
    <lineage>
        <taxon>Eukaryota</taxon>
        <taxon>Sar</taxon>
        <taxon>Stramenopiles</taxon>
        <taxon>Ochrophyta</taxon>
        <taxon>Bacillariophyta</taxon>
        <taxon>Coscinodiscophyceae</taxon>
        <taxon>Thalassiosirophycidae</taxon>
        <taxon>Thalassiosirales</taxon>
        <taxon>Thalassiosiraceae</taxon>
        <taxon>Thalassiosira</taxon>
    </lineage>
</organism>
<keyword evidence="2" id="KW-1185">Reference proteome</keyword>
<name>K0SS51_THAOC</name>
<reference evidence="1 2" key="1">
    <citation type="journal article" date="2012" name="Genome Biol.">
        <title>Genome and low-iron response of an oceanic diatom adapted to chronic iron limitation.</title>
        <authorList>
            <person name="Lommer M."/>
            <person name="Specht M."/>
            <person name="Roy A.S."/>
            <person name="Kraemer L."/>
            <person name="Andreson R."/>
            <person name="Gutowska M.A."/>
            <person name="Wolf J."/>
            <person name="Bergner S.V."/>
            <person name="Schilhabel M.B."/>
            <person name="Klostermeier U.C."/>
            <person name="Beiko R.G."/>
            <person name="Rosenstiel P."/>
            <person name="Hippler M."/>
            <person name="Laroche J."/>
        </authorList>
    </citation>
    <scope>NUCLEOTIDE SEQUENCE [LARGE SCALE GENOMIC DNA]</scope>
    <source>
        <strain evidence="1 2">CCMP1005</strain>
    </source>
</reference>
<gene>
    <name evidence="1" type="ORF">THAOC_11105</name>
</gene>